<dbReference type="PANTHER" id="PTHR33933">
    <property type="entry name" value="NUCLEOTIDYLTRANSFERASE"/>
    <property type="match status" value="1"/>
</dbReference>
<dbReference type="STRING" id="1603606.DSOUD_0679"/>
<protein>
    <submittedName>
        <fullName evidence="2">Nucleotidyltransferase domain-containing protein</fullName>
    </submittedName>
</protein>
<dbReference type="OrthoDB" id="5419730at2"/>
<dbReference type="PATRIC" id="fig|1603606.3.peg.740"/>
<dbReference type="AlphaFoldDB" id="A0A0M4D7I9"/>
<name>A0A0M4D7I9_9BACT</name>
<dbReference type="CDD" id="cd05403">
    <property type="entry name" value="NT_KNTase_like"/>
    <property type="match status" value="1"/>
</dbReference>
<keyword evidence="3" id="KW-1185">Reference proteome</keyword>
<dbReference type="Pfam" id="PF01909">
    <property type="entry name" value="NTP_transf_2"/>
    <property type="match status" value="1"/>
</dbReference>
<dbReference type="PANTHER" id="PTHR33933:SF1">
    <property type="entry name" value="PROTEIN ADENYLYLTRANSFERASE MNTA-RELATED"/>
    <property type="match status" value="1"/>
</dbReference>
<dbReference type="InterPro" id="IPR052548">
    <property type="entry name" value="Type_VII_TA_antitoxin"/>
</dbReference>
<gene>
    <name evidence="2" type="ORF">DSOUD_0679</name>
</gene>
<dbReference type="KEGG" id="des:DSOUD_0679"/>
<sequence length="110" mass="12357">MLTDDMKEELVGRIKSAERIDKIFLFGSEAAGTAGPGSDIDLLVVLDKMTMPSSFQERSANYLLISRAIRDIEKKHPIDLLVYTRPEFEKIKASGSLFVQRVLREGIELS</sequence>
<accession>A0A0M4D7I9</accession>
<evidence type="ECO:0000313" key="2">
    <source>
        <dbReference type="EMBL" id="ALC15467.1"/>
    </source>
</evidence>
<evidence type="ECO:0000313" key="3">
    <source>
        <dbReference type="Proteomes" id="UP000057158"/>
    </source>
</evidence>
<dbReference type="GO" id="GO:0016779">
    <property type="term" value="F:nucleotidyltransferase activity"/>
    <property type="evidence" value="ECO:0007669"/>
    <property type="project" value="InterPro"/>
</dbReference>
<feature type="domain" description="Polymerase nucleotidyl transferase" evidence="1">
    <location>
        <begin position="9"/>
        <end position="96"/>
    </location>
</feature>
<keyword evidence="2" id="KW-0808">Transferase</keyword>
<dbReference type="InterPro" id="IPR043519">
    <property type="entry name" value="NT_sf"/>
</dbReference>
<proteinExistence type="predicted"/>
<dbReference type="InterPro" id="IPR002934">
    <property type="entry name" value="Polymerase_NTP_transf_dom"/>
</dbReference>
<reference evidence="2 3" key="1">
    <citation type="submission" date="2015-07" db="EMBL/GenBank/DDBJ databases">
        <title>Isolation and Genomic Characterization of a Novel Halophilic Metal-Reducing Deltaproteobacterium from the Deep Subsurface.</title>
        <authorList>
            <person name="Badalamenti J.P."/>
            <person name="Summers Z.M."/>
            <person name="Gralnick J.A."/>
            <person name="Bond D.R."/>
        </authorList>
    </citation>
    <scope>NUCLEOTIDE SEQUENCE [LARGE SCALE GENOMIC DNA]</scope>
    <source>
        <strain evidence="2 3">WTL</strain>
    </source>
</reference>
<organism evidence="2 3">
    <name type="scientific">Desulfuromonas soudanensis</name>
    <dbReference type="NCBI Taxonomy" id="1603606"/>
    <lineage>
        <taxon>Bacteria</taxon>
        <taxon>Pseudomonadati</taxon>
        <taxon>Thermodesulfobacteriota</taxon>
        <taxon>Desulfuromonadia</taxon>
        <taxon>Desulfuromonadales</taxon>
        <taxon>Desulfuromonadaceae</taxon>
        <taxon>Desulfuromonas</taxon>
    </lineage>
</organism>
<dbReference type="EMBL" id="CP010802">
    <property type="protein sequence ID" value="ALC15467.1"/>
    <property type="molecule type" value="Genomic_DNA"/>
</dbReference>
<dbReference type="Gene3D" id="3.30.460.10">
    <property type="entry name" value="Beta Polymerase, domain 2"/>
    <property type="match status" value="1"/>
</dbReference>
<dbReference type="RefSeq" id="WP_053549672.1">
    <property type="nucleotide sequence ID" value="NZ_CP010802.1"/>
</dbReference>
<dbReference type="SUPFAM" id="SSF81301">
    <property type="entry name" value="Nucleotidyltransferase"/>
    <property type="match status" value="1"/>
</dbReference>
<evidence type="ECO:0000259" key="1">
    <source>
        <dbReference type="Pfam" id="PF01909"/>
    </source>
</evidence>
<dbReference type="Proteomes" id="UP000057158">
    <property type="component" value="Chromosome"/>
</dbReference>